<keyword evidence="3" id="KW-1185">Reference proteome</keyword>
<gene>
    <name evidence="2" type="ORF">KK083_14925</name>
</gene>
<dbReference type="EMBL" id="JAHESF010000013">
    <property type="protein sequence ID" value="MBT1698183.1"/>
    <property type="molecule type" value="Genomic_DNA"/>
</dbReference>
<evidence type="ECO:0000313" key="3">
    <source>
        <dbReference type="Proteomes" id="UP001319200"/>
    </source>
</evidence>
<comment type="caution">
    <text evidence="2">The sequence shown here is derived from an EMBL/GenBank/DDBJ whole genome shotgun (WGS) entry which is preliminary data.</text>
</comment>
<dbReference type="AlphaFoldDB" id="A0AAP2GNM7"/>
<name>A0AAP2GNM7_9BACT</name>
<dbReference type="RefSeq" id="WP_254164090.1">
    <property type="nucleotide sequence ID" value="NZ_JAHESF010000013.1"/>
</dbReference>
<evidence type="ECO:0000259" key="1">
    <source>
        <dbReference type="Pfam" id="PF13924"/>
    </source>
</evidence>
<dbReference type="InterPro" id="IPR024311">
    <property type="entry name" value="Lipocalin-like"/>
</dbReference>
<organism evidence="2 3">
    <name type="scientific">Chryseosolibacter histidini</name>
    <dbReference type="NCBI Taxonomy" id="2782349"/>
    <lineage>
        <taxon>Bacteria</taxon>
        <taxon>Pseudomonadati</taxon>
        <taxon>Bacteroidota</taxon>
        <taxon>Cytophagia</taxon>
        <taxon>Cytophagales</taxon>
        <taxon>Chryseotaleaceae</taxon>
        <taxon>Chryseosolibacter</taxon>
    </lineage>
</organism>
<evidence type="ECO:0000313" key="2">
    <source>
        <dbReference type="EMBL" id="MBT1698183.1"/>
    </source>
</evidence>
<accession>A0AAP2GNM7</accession>
<dbReference type="Pfam" id="PF13924">
    <property type="entry name" value="Lipocalin_5"/>
    <property type="match status" value="1"/>
</dbReference>
<proteinExistence type="predicted"/>
<reference evidence="2 3" key="1">
    <citation type="submission" date="2021-05" db="EMBL/GenBank/DDBJ databases">
        <title>A Polyphasic approach of four new species of the genus Ohtaekwangia: Ohtaekwangia histidinii sp. nov., Ohtaekwangia cretensis sp. nov., Ohtaekwangia indiensis sp. nov., Ohtaekwangia reichenbachii sp. nov. from diverse environment.</title>
        <authorList>
            <person name="Octaviana S."/>
        </authorList>
    </citation>
    <scope>NUCLEOTIDE SEQUENCE [LARGE SCALE GENOMIC DNA]</scope>
    <source>
        <strain evidence="2 3">PWU4</strain>
    </source>
</reference>
<dbReference type="Proteomes" id="UP001319200">
    <property type="component" value="Unassembled WGS sequence"/>
</dbReference>
<protein>
    <submittedName>
        <fullName evidence="2">Lipocalin-like domain-containing protein</fullName>
    </submittedName>
</protein>
<feature type="domain" description="Lipocalin-like" evidence="1">
    <location>
        <begin position="10"/>
        <end position="145"/>
    </location>
</feature>
<sequence length="149" mass="17146">MTTFIGKNIIGTWRLVSWIYKGQQGEDIHYFGKNASGILMYDENGYMNAQLMRSGRASFASPSFDGSTPQEAFSAFNSYIAYYGRYREERPGEITHFVEGSLFPNWMGNKQVRYGRIENDLLLLQTPPMHVAGNDIVFYITWERVFVAE</sequence>